<dbReference type="InterPro" id="IPR002104">
    <property type="entry name" value="Integrase_catalytic"/>
</dbReference>
<dbReference type="GO" id="GO:0015074">
    <property type="term" value="P:DNA integration"/>
    <property type="evidence" value="ECO:0007669"/>
    <property type="project" value="InterPro"/>
</dbReference>
<evidence type="ECO:0000313" key="4">
    <source>
        <dbReference type="EMBL" id="RKF15355.1"/>
    </source>
</evidence>
<keyword evidence="5" id="KW-1185">Reference proteome</keyword>
<feature type="region of interest" description="Disordered" evidence="2">
    <location>
        <begin position="913"/>
        <end position="947"/>
    </location>
</feature>
<dbReference type="InterPro" id="IPR013762">
    <property type="entry name" value="Integrase-like_cat_sf"/>
</dbReference>
<proteinExistence type="predicted"/>
<evidence type="ECO:0000259" key="3">
    <source>
        <dbReference type="PROSITE" id="PS51898"/>
    </source>
</evidence>
<dbReference type="EMBL" id="RAPE01000002">
    <property type="protein sequence ID" value="RKF15355.1"/>
    <property type="molecule type" value="Genomic_DNA"/>
</dbReference>
<dbReference type="OrthoDB" id="7222937at2"/>
<reference evidence="4 5" key="1">
    <citation type="submission" date="2018-09" db="EMBL/GenBank/DDBJ databases">
        <title>Roseovarius spongiae sp. nov., isolated from a marine sponge.</title>
        <authorList>
            <person name="Zhuang L."/>
            <person name="Luo L."/>
        </authorList>
    </citation>
    <scope>NUCLEOTIDE SEQUENCE [LARGE SCALE GENOMIC DNA]</scope>
    <source>
        <strain evidence="4 5">HN-E21</strain>
    </source>
</reference>
<evidence type="ECO:0000256" key="1">
    <source>
        <dbReference type="ARBA" id="ARBA00023172"/>
    </source>
</evidence>
<dbReference type="Gene3D" id="1.10.443.10">
    <property type="entry name" value="Intergrase catalytic core"/>
    <property type="match status" value="1"/>
</dbReference>
<evidence type="ECO:0000313" key="5">
    <source>
        <dbReference type="Proteomes" id="UP000281128"/>
    </source>
</evidence>
<evidence type="ECO:0000256" key="2">
    <source>
        <dbReference type="SAM" id="MobiDB-lite"/>
    </source>
</evidence>
<name>A0A3A8BA31_9RHOB</name>
<feature type="domain" description="Tyr recombinase" evidence="3">
    <location>
        <begin position="454"/>
        <end position="641"/>
    </location>
</feature>
<dbReference type="SUPFAM" id="SSF56349">
    <property type="entry name" value="DNA breaking-rejoining enzymes"/>
    <property type="match status" value="1"/>
</dbReference>
<dbReference type="RefSeq" id="WP_121166734.1">
    <property type="nucleotide sequence ID" value="NZ_RAPE01000002.1"/>
</dbReference>
<dbReference type="GO" id="GO:0006310">
    <property type="term" value="P:DNA recombination"/>
    <property type="evidence" value="ECO:0007669"/>
    <property type="project" value="UniProtKB-KW"/>
</dbReference>
<dbReference type="Proteomes" id="UP000281128">
    <property type="component" value="Unassembled WGS sequence"/>
</dbReference>
<comment type="caution">
    <text evidence="4">The sequence shown here is derived from an EMBL/GenBank/DDBJ whole genome shotgun (WGS) entry which is preliminary data.</text>
</comment>
<feature type="region of interest" description="Disordered" evidence="2">
    <location>
        <begin position="1"/>
        <end position="41"/>
    </location>
</feature>
<organism evidence="4 5">
    <name type="scientific">Roseovarius spongiae</name>
    <dbReference type="NCBI Taxonomy" id="2320272"/>
    <lineage>
        <taxon>Bacteria</taxon>
        <taxon>Pseudomonadati</taxon>
        <taxon>Pseudomonadota</taxon>
        <taxon>Alphaproteobacteria</taxon>
        <taxon>Rhodobacterales</taxon>
        <taxon>Roseobacteraceae</taxon>
        <taxon>Roseovarius</taxon>
    </lineage>
</organism>
<dbReference type="AlphaFoldDB" id="A0A3A8BA31"/>
<accession>A0A3A8BA31</accession>
<dbReference type="Pfam" id="PF00589">
    <property type="entry name" value="Phage_integrase"/>
    <property type="match status" value="1"/>
</dbReference>
<protein>
    <recommendedName>
        <fullName evidence="3">Tyr recombinase domain-containing protein</fullName>
    </recommendedName>
</protein>
<dbReference type="InterPro" id="IPR011010">
    <property type="entry name" value="DNA_brk_join_enz"/>
</dbReference>
<gene>
    <name evidence="4" type="ORF">D6850_11095</name>
</gene>
<dbReference type="GO" id="GO:0003677">
    <property type="term" value="F:DNA binding"/>
    <property type="evidence" value="ECO:0007669"/>
    <property type="project" value="InterPro"/>
</dbReference>
<dbReference type="Pfam" id="PF20172">
    <property type="entry name" value="DUF6538"/>
    <property type="match status" value="1"/>
</dbReference>
<dbReference type="InterPro" id="IPR046668">
    <property type="entry name" value="DUF6538"/>
</dbReference>
<keyword evidence="1" id="KW-0233">DNA recombination</keyword>
<sequence>MSSKNSILPNGIAVGQAASLPSPRRSGSQTGSHRTRCRTREPSRKWGLHLVRRNGIFYFRRRWPEKIRCLGAPAFLSVSLRTHLLAEAVKRSADMLSAVEAGERDVLEELQDSPVSEARVRAMLKEIVRRAVADMIARQEGDTSVDGSEACLRRIDAETSRIRDAQRARDWSVAPAIAGDIARQNGLALEAVEAPAVARQVLSLLRRLNELSARVERDFDDPLDVGRDLLIDHGLKPTRDAMKPPMLLSEAIEKACEEAPQDVETKIRVVGKLALAYFSDVPVASIELEQSFEFLFKVWMLPKGWGKGHGRNRHEKIGKDLCPLQEIRDADARDARLLEEVMSLDTLSVPDKRRRLVLELTPRLTDGYLFVQRDMLNRIFRAALGRKRVGRDVDDEDRLVPSHAQLKNRLRAWHKSQKTPCKLPRRVSRPKRRMSWSLEHVSRLLRSSIYLGTSSPKQRSRKATARKRIIIRDAIYWVPLIMLTMGVRPEEILQAAVPDVVRRDGILCLFVGDEEDAVLKNEQSRRVLPIPEILLELGFREWVVAKRKGGETWLFPEIQPDNSHGRRSQIFGDRLRNLLKTLELQDTREDIYAMRRTLSSKLMGLGIDTGTRQRILGHLEGTTIDRHYSDHGLLELKDMLDAVDYGIEVGSDRRFGFPIIVGNRTAMQSALDVHIALTDRREVSAVQLRDAETDEIVFEAAISGRKAPSAYPWNECSALDEKEVASEIITLGRQYSLTMPASEEATAAVEHLLILVDDKPFYAPAAKHGVTKESEEIENAPVVDAEPVVQEPGCRSVDLVAGDLVVCALPSRRAGLTKSTARPGVVVKTRAMAGRKFLDIAWGSPIETTGPAPHELAIVQAIEMAEAKLDIPTRFNLRRRFLVPEEDTVRLHHRLGRLSKSAEARLRETLVHAGDVSPEPVEESVRKPRPLVVERKRSKSVRPPYSR</sequence>
<dbReference type="PROSITE" id="PS51898">
    <property type="entry name" value="TYR_RECOMBINASE"/>
    <property type="match status" value="1"/>
</dbReference>